<gene>
    <name evidence="2" type="ORF">G6O67_001208</name>
</gene>
<dbReference type="EMBL" id="JAAVMX010000002">
    <property type="protein sequence ID" value="KAF4512023.1"/>
    <property type="molecule type" value="Genomic_DNA"/>
</dbReference>
<accession>A0A8H4PXF3</accession>
<organism evidence="2 3">
    <name type="scientific">Ophiocordyceps sinensis</name>
    <dbReference type="NCBI Taxonomy" id="72228"/>
    <lineage>
        <taxon>Eukaryota</taxon>
        <taxon>Fungi</taxon>
        <taxon>Dikarya</taxon>
        <taxon>Ascomycota</taxon>
        <taxon>Pezizomycotina</taxon>
        <taxon>Sordariomycetes</taxon>
        <taxon>Hypocreomycetidae</taxon>
        <taxon>Hypocreales</taxon>
        <taxon>Ophiocordycipitaceae</taxon>
        <taxon>Ophiocordyceps</taxon>
    </lineage>
</organism>
<evidence type="ECO:0000313" key="2">
    <source>
        <dbReference type="EMBL" id="KAF4512023.1"/>
    </source>
</evidence>
<evidence type="ECO:0000313" key="3">
    <source>
        <dbReference type="Proteomes" id="UP000557566"/>
    </source>
</evidence>
<comment type="caution">
    <text evidence="2">The sequence shown here is derived from an EMBL/GenBank/DDBJ whole genome shotgun (WGS) entry which is preliminary data.</text>
</comment>
<evidence type="ECO:0000256" key="1">
    <source>
        <dbReference type="SAM" id="MobiDB-lite"/>
    </source>
</evidence>
<feature type="region of interest" description="Disordered" evidence="1">
    <location>
        <begin position="1"/>
        <end position="20"/>
    </location>
</feature>
<protein>
    <submittedName>
        <fullName evidence="2">Uncharacterized protein</fullName>
    </submittedName>
</protein>
<feature type="compositionally biased region" description="Polar residues" evidence="1">
    <location>
        <begin position="1"/>
        <end position="14"/>
    </location>
</feature>
<keyword evidence="3" id="KW-1185">Reference proteome</keyword>
<dbReference type="AlphaFoldDB" id="A0A8H4PXF3"/>
<reference evidence="2 3" key="1">
    <citation type="journal article" date="2020" name="Genome Biol. Evol.">
        <title>A new high-quality draft genome assembly of the Chinese cordyceps Ophiocordyceps sinensis.</title>
        <authorList>
            <person name="Shu R."/>
            <person name="Zhang J."/>
            <person name="Meng Q."/>
            <person name="Zhang H."/>
            <person name="Zhou G."/>
            <person name="Li M."/>
            <person name="Wu P."/>
            <person name="Zhao Y."/>
            <person name="Chen C."/>
            <person name="Qin Q."/>
        </authorList>
    </citation>
    <scope>NUCLEOTIDE SEQUENCE [LARGE SCALE GENOMIC DNA]</scope>
    <source>
        <strain evidence="2 3">IOZ07</strain>
    </source>
</reference>
<feature type="region of interest" description="Disordered" evidence="1">
    <location>
        <begin position="75"/>
        <end position="98"/>
    </location>
</feature>
<dbReference type="Proteomes" id="UP000557566">
    <property type="component" value="Unassembled WGS sequence"/>
</dbReference>
<proteinExistence type="predicted"/>
<sequence length="115" mass="13118">MQTSTARVHGTSEQPDMRLVSPRFTLRRRLRATMGILADQTTLGQEPTQPCCLFLQESSGSNRIWLRARREQQSGVVTDAAEREAPGRAVERPVSEDSEEDKARLPRYFCVEWLL</sequence>
<name>A0A8H4PXF3_9HYPO</name>
<feature type="compositionally biased region" description="Basic and acidic residues" evidence="1">
    <location>
        <begin position="80"/>
        <end position="95"/>
    </location>
</feature>